<gene>
    <name evidence="1" type="ORF">TCIL3000_10_11910</name>
</gene>
<sequence>MLMLLRYFMDVRCVFVALLFMIHRYVLHQCAMQGYHALAKPLYDDISPYPITASGGRVIGSPTYTLRVHFIREGLSGTRSTKAHKTPSLASPADALILHFPAVFHGDMNGVLQAFSRMKRWEVVVPLNPAAERVTHRTYQLAKRSFPLPVRDSTDRSHNDMSPVIVHVSDFATILGKGLPELDSNHEGSTSGNSVVCFLIETDPSLVSTPDGMTLYDRLLNEAGRPYISSALLGLRRAHNANWALFISPCGNNHLFSWKVEPLRGLAGVSNMWWACVASDALLDINGASQWVGAHFDALM</sequence>
<dbReference type="AlphaFoldDB" id="G0UYE3"/>
<dbReference type="VEuPathDB" id="TriTrypDB:TcIL3000_10_11910"/>
<accession>G0UYE3</accession>
<organism evidence="1">
    <name type="scientific">Trypanosoma congolense (strain IL3000)</name>
    <dbReference type="NCBI Taxonomy" id="1068625"/>
    <lineage>
        <taxon>Eukaryota</taxon>
        <taxon>Discoba</taxon>
        <taxon>Euglenozoa</taxon>
        <taxon>Kinetoplastea</taxon>
        <taxon>Metakinetoplastina</taxon>
        <taxon>Trypanosomatida</taxon>
        <taxon>Trypanosomatidae</taxon>
        <taxon>Trypanosoma</taxon>
        <taxon>Nannomonas</taxon>
    </lineage>
</organism>
<proteinExistence type="predicted"/>
<dbReference type="EMBL" id="HE575323">
    <property type="protein sequence ID" value="CCC94410.1"/>
    <property type="molecule type" value="Genomic_DNA"/>
</dbReference>
<reference evidence="1" key="1">
    <citation type="journal article" date="2012" name="Proc. Natl. Acad. Sci. U.S.A.">
        <title>Antigenic diversity is generated by distinct evolutionary mechanisms in African trypanosome species.</title>
        <authorList>
            <person name="Jackson A.P."/>
            <person name="Berry A."/>
            <person name="Aslett M."/>
            <person name="Allison H.C."/>
            <person name="Burton P."/>
            <person name="Vavrova-Anderson J."/>
            <person name="Brown R."/>
            <person name="Browne H."/>
            <person name="Corton N."/>
            <person name="Hauser H."/>
            <person name="Gamble J."/>
            <person name="Gilderthorp R."/>
            <person name="Marcello L."/>
            <person name="McQuillan J."/>
            <person name="Otto T.D."/>
            <person name="Quail M.A."/>
            <person name="Sanders M.J."/>
            <person name="van Tonder A."/>
            <person name="Ginger M.L."/>
            <person name="Field M.C."/>
            <person name="Barry J.D."/>
            <person name="Hertz-Fowler C."/>
            <person name="Berriman M."/>
        </authorList>
    </citation>
    <scope>NUCLEOTIDE SEQUENCE</scope>
    <source>
        <strain evidence="1">IL3000</strain>
    </source>
</reference>
<protein>
    <submittedName>
        <fullName evidence="1">Uncharacterized protein TCIL3000_10_11910</fullName>
    </submittedName>
</protein>
<evidence type="ECO:0000313" key="1">
    <source>
        <dbReference type="EMBL" id="CCC94410.1"/>
    </source>
</evidence>
<name>G0UYE3_TRYCI</name>